<reference evidence="1" key="1">
    <citation type="submission" date="2023-02" db="EMBL/GenBank/DDBJ databases">
        <title>Tahibacter soli sp. nov. isolated from soil.</title>
        <authorList>
            <person name="Baek J.H."/>
            <person name="Lee J.K."/>
            <person name="Choi D.G."/>
            <person name="Jeon C.O."/>
        </authorList>
    </citation>
    <scope>NUCLEOTIDE SEQUENCE</scope>
    <source>
        <strain evidence="1">BL</strain>
    </source>
</reference>
<proteinExistence type="predicted"/>
<evidence type="ECO:0008006" key="3">
    <source>
        <dbReference type="Google" id="ProtNLM"/>
    </source>
</evidence>
<comment type="caution">
    <text evidence="1">The sequence shown here is derived from an EMBL/GenBank/DDBJ whole genome shotgun (WGS) entry which is preliminary data.</text>
</comment>
<protein>
    <recommendedName>
        <fullName evidence="3">YD repeat-containing protein</fullName>
    </recommendedName>
</protein>
<organism evidence="1 2">
    <name type="scientific">Tahibacter soli</name>
    <dbReference type="NCBI Taxonomy" id="2983605"/>
    <lineage>
        <taxon>Bacteria</taxon>
        <taxon>Pseudomonadati</taxon>
        <taxon>Pseudomonadota</taxon>
        <taxon>Gammaproteobacteria</taxon>
        <taxon>Lysobacterales</taxon>
        <taxon>Rhodanobacteraceae</taxon>
        <taxon>Tahibacter</taxon>
    </lineage>
</organism>
<gene>
    <name evidence="1" type="ORF">OD750_025540</name>
</gene>
<dbReference type="Proteomes" id="UP001139971">
    <property type="component" value="Unassembled WGS sequence"/>
</dbReference>
<name>A0A9X3YT25_9GAMM</name>
<accession>A0A9X3YT25</accession>
<dbReference type="NCBIfam" id="TIGR01643">
    <property type="entry name" value="YD_repeat_2x"/>
    <property type="match status" value="1"/>
</dbReference>
<dbReference type="EMBL" id="JAOVZO020000021">
    <property type="protein sequence ID" value="MDC8015901.1"/>
    <property type="molecule type" value="Genomic_DNA"/>
</dbReference>
<sequence length="452" mass="49555">MLRGNASVPAYVEYDKKVRASEQLSPLGGELFGEDISLYTGATEFSHVDIDIPGNNALPVQLRRRFVVSALVPDQAHDPRGGPGNAFGGLANWDVEVPYVYGTFDSHYGWNIPLGSNVQQPRCSQNFAPRKTAPNVTIRDVWSGNKVHIPGRGDKEILRLDASYPPLQYPTDGRAPTWSTSEFDAFACTPHAVSSNGEGFVMTTPAGITYTFDVYRERAYASVEAGGNTNLRKVVYLLASSVADRYGNTVTYTYDDVGRPTSIRDNGDGREIRLTYDATSSRLLTSASVTVAIPGQSTQTRTWRYAYEDGADGLSRLKTVTLPDAVSQWAFDYHYNAPGDPDPAPDTYLYVQYLPPKPSNNECAAATFQPARFSLRITHPSGANGDFRFGMGRQQRTVPQPNCPTGGGQFLKTPYVDTYSLTSKTISDTADTSSTWRYVFQLGACTRCTNTV</sequence>
<dbReference type="AlphaFoldDB" id="A0A9X3YT25"/>
<dbReference type="InterPro" id="IPR006530">
    <property type="entry name" value="YD"/>
</dbReference>
<keyword evidence="2" id="KW-1185">Reference proteome</keyword>
<dbReference type="Gene3D" id="2.180.10.10">
    <property type="entry name" value="RHS repeat-associated core"/>
    <property type="match status" value="1"/>
</dbReference>
<feature type="non-terminal residue" evidence="1">
    <location>
        <position position="452"/>
    </location>
</feature>
<evidence type="ECO:0000313" key="2">
    <source>
        <dbReference type="Proteomes" id="UP001139971"/>
    </source>
</evidence>
<evidence type="ECO:0000313" key="1">
    <source>
        <dbReference type="EMBL" id="MDC8015901.1"/>
    </source>
</evidence>